<protein>
    <submittedName>
        <fullName evidence="2">Uncharacterized protein</fullName>
    </submittedName>
</protein>
<dbReference type="EMBL" id="BFAA01256974">
    <property type="protein sequence ID" value="GCB86214.1"/>
    <property type="molecule type" value="Genomic_DNA"/>
</dbReference>
<dbReference type="Proteomes" id="UP000288216">
    <property type="component" value="Unassembled WGS sequence"/>
</dbReference>
<keyword evidence="3" id="KW-1185">Reference proteome</keyword>
<accession>A0A401QLG3</accession>
<dbReference type="AlphaFoldDB" id="A0A401QLG3"/>
<feature type="non-terminal residue" evidence="2">
    <location>
        <position position="60"/>
    </location>
</feature>
<feature type="compositionally biased region" description="Basic and acidic residues" evidence="1">
    <location>
        <begin position="1"/>
        <end position="15"/>
    </location>
</feature>
<proteinExistence type="predicted"/>
<organism evidence="2 3">
    <name type="scientific">Scyliorhinus torazame</name>
    <name type="common">Cloudy catshark</name>
    <name type="synonym">Catulus torazame</name>
    <dbReference type="NCBI Taxonomy" id="75743"/>
    <lineage>
        <taxon>Eukaryota</taxon>
        <taxon>Metazoa</taxon>
        <taxon>Chordata</taxon>
        <taxon>Craniata</taxon>
        <taxon>Vertebrata</taxon>
        <taxon>Chondrichthyes</taxon>
        <taxon>Elasmobranchii</taxon>
        <taxon>Galeomorphii</taxon>
        <taxon>Galeoidea</taxon>
        <taxon>Carcharhiniformes</taxon>
        <taxon>Scyliorhinidae</taxon>
        <taxon>Scyliorhinus</taxon>
    </lineage>
</organism>
<evidence type="ECO:0000256" key="1">
    <source>
        <dbReference type="SAM" id="MobiDB-lite"/>
    </source>
</evidence>
<comment type="caution">
    <text evidence="2">The sequence shown here is derived from an EMBL/GenBank/DDBJ whole genome shotgun (WGS) entry which is preliminary data.</text>
</comment>
<evidence type="ECO:0000313" key="2">
    <source>
        <dbReference type="EMBL" id="GCB86214.1"/>
    </source>
</evidence>
<feature type="region of interest" description="Disordered" evidence="1">
    <location>
        <begin position="1"/>
        <end position="60"/>
    </location>
</feature>
<evidence type="ECO:0000313" key="3">
    <source>
        <dbReference type="Proteomes" id="UP000288216"/>
    </source>
</evidence>
<sequence>MMQDGKLREKSHIPEREDDESGDDEGHSKEDEERVASRFPPSVVEHLGRLAAEGNNRRYN</sequence>
<feature type="compositionally biased region" description="Basic and acidic residues" evidence="1">
    <location>
        <begin position="24"/>
        <end position="36"/>
    </location>
</feature>
<gene>
    <name evidence="2" type="ORF">scyTo_0026910</name>
</gene>
<name>A0A401QLG3_SCYTO</name>
<reference evidence="2 3" key="1">
    <citation type="journal article" date="2018" name="Nat. Ecol. Evol.">
        <title>Shark genomes provide insights into elasmobranch evolution and the origin of vertebrates.</title>
        <authorList>
            <person name="Hara Y"/>
            <person name="Yamaguchi K"/>
            <person name="Onimaru K"/>
            <person name="Kadota M"/>
            <person name="Koyanagi M"/>
            <person name="Keeley SD"/>
            <person name="Tatsumi K"/>
            <person name="Tanaka K"/>
            <person name="Motone F"/>
            <person name="Kageyama Y"/>
            <person name="Nozu R"/>
            <person name="Adachi N"/>
            <person name="Nishimura O"/>
            <person name="Nakagawa R"/>
            <person name="Tanegashima C"/>
            <person name="Kiyatake I"/>
            <person name="Matsumoto R"/>
            <person name="Murakumo K"/>
            <person name="Nishida K"/>
            <person name="Terakita A"/>
            <person name="Kuratani S"/>
            <person name="Sato K"/>
            <person name="Hyodo S Kuraku.S."/>
        </authorList>
    </citation>
    <scope>NUCLEOTIDE SEQUENCE [LARGE SCALE GENOMIC DNA]</scope>
</reference>